<organism evidence="1 2">
    <name type="scientific">Batrachochytrium dendrobatidis (strain JAM81 / FGSC 10211)</name>
    <name type="common">Frog chytrid fungus</name>
    <dbReference type="NCBI Taxonomy" id="684364"/>
    <lineage>
        <taxon>Eukaryota</taxon>
        <taxon>Fungi</taxon>
        <taxon>Fungi incertae sedis</taxon>
        <taxon>Chytridiomycota</taxon>
        <taxon>Chytridiomycota incertae sedis</taxon>
        <taxon>Chytridiomycetes</taxon>
        <taxon>Rhizophydiales</taxon>
        <taxon>Rhizophydiales incertae sedis</taxon>
        <taxon>Batrachochytrium</taxon>
    </lineage>
</organism>
<gene>
    <name evidence="1" type="ORF">BATDEDRAFT_33735</name>
</gene>
<keyword evidence="2" id="KW-1185">Reference proteome</keyword>
<dbReference type="GeneID" id="18240227"/>
<name>F4PC66_BATDJ</name>
<dbReference type="HOGENOM" id="CLU_2518530_0_0_1"/>
<feature type="non-terminal residue" evidence="1">
    <location>
        <position position="85"/>
    </location>
</feature>
<proteinExistence type="predicted"/>
<dbReference type="InParanoid" id="F4PC66"/>
<dbReference type="EMBL" id="GL882893">
    <property type="protein sequence ID" value="EGF77064.1"/>
    <property type="molecule type" value="Genomic_DNA"/>
</dbReference>
<dbReference type="Proteomes" id="UP000007241">
    <property type="component" value="Unassembled WGS sequence"/>
</dbReference>
<dbReference type="AlphaFoldDB" id="F4PC66"/>
<evidence type="ECO:0000313" key="1">
    <source>
        <dbReference type="EMBL" id="EGF77064.1"/>
    </source>
</evidence>
<sequence>MITLTRQSHDNSVFVQNFNLPKADITNQWNRLLDGSLCQIDKVQALHVSSKEFVTTGSDGSGLEYLQFDTLYSIHKHWEICWGDL</sequence>
<reference evidence="1 2" key="1">
    <citation type="submission" date="2009-12" db="EMBL/GenBank/DDBJ databases">
        <title>The draft genome of Batrachochytrium dendrobatidis.</title>
        <authorList>
            <consortium name="US DOE Joint Genome Institute (JGI-PGF)"/>
            <person name="Kuo A."/>
            <person name="Salamov A."/>
            <person name="Schmutz J."/>
            <person name="Lucas S."/>
            <person name="Pitluck S."/>
            <person name="Rosenblum E."/>
            <person name="Stajich J."/>
            <person name="Eisen M."/>
            <person name="Grigoriev I.V."/>
        </authorList>
    </citation>
    <scope>NUCLEOTIDE SEQUENCE [LARGE SCALE GENOMIC DNA]</scope>
    <source>
        <strain evidence="2">JAM81 / FGSC 10211</strain>
    </source>
</reference>
<protein>
    <submittedName>
        <fullName evidence="1">Uncharacterized protein</fullName>
    </submittedName>
</protein>
<dbReference type="RefSeq" id="XP_006682224.1">
    <property type="nucleotide sequence ID" value="XM_006682161.1"/>
</dbReference>
<evidence type="ECO:0000313" key="2">
    <source>
        <dbReference type="Proteomes" id="UP000007241"/>
    </source>
</evidence>
<accession>F4PC66</accession>